<dbReference type="PANTHER" id="PTHR24305">
    <property type="entry name" value="CYTOCHROME P450"/>
    <property type="match status" value="1"/>
</dbReference>
<evidence type="ECO:0000256" key="6">
    <source>
        <dbReference type="ARBA" id="ARBA00023004"/>
    </source>
</evidence>
<evidence type="ECO:0000313" key="9">
    <source>
        <dbReference type="EMBL" id="KAK3048684.1"/>
    </source>
</evidence>
<evidence type="ECO:0000256" key="2">
    <source>
        <dbReference type="ARBA" id="ARBA00005179"/>
    </source>
</evidence>
<accession>A0AAJ0D821</accession>
<keyword evidence="3 8" id="KW-0349">Heme</keyword>
<evidence type="ECO:0000256" key="5">
    <source>
        <dbReference type="ARBA" id="ARBA00023002"/>
    </source>
</evidence>
<comment type="cofactor">
    <cofactor evidence="1 8">
        <name>heme</name>
        <dbReference type="ChEBI" id="CHEBI:30413"/>
    </cofactor>
</comment>
<dbReference type="GO" id="GO:0005506">
    <property type="term" value="F:iron ion binding"/>
    <property type="evidence" value="ECO:0007669"/>
    <property type="project" value="InterPro"/>
</dbReference>
<protein>
    <recommendedName>
        <fullName evidence="11">Cytochrome P450</fullName>
    </recommendedName>
</protein>
<dbReference type="Gene3D" id="1.10.630.10">
    <property type="entry name" value="Cytochrome P450"/>
    <property type="match status" value="1"/>
</dbReference>
<dbReference type="Proteomes" id="UP001271007">
    <property type="component" value="Unassembled WGS sequence"/>
</dbReference>
<dbReference type="GO" id="GO:0016705">
    <property type="term" value="F:oxidoreductase activity, acting on paired donors, with incorporation or reduction of molecular oxygen"/>
    <property type="evidence" value="ECO:0007669"/>
    <property type="project" value="InterPro"/>
</dbReference>
<evidence type="ECO:0000256" key="1">
    <source>
        <dbReference type="ARBA" id="ARBA00001971"/>
    </source>
</evidence>
<proteinExistence type="predicted"/>
<dbReference type="PANTHER" id="PTHR24305:SF107">
    <property type="entry name" value="P450, PUTATIVE (EUROFUNG)-RELATED"/>
    <property type="match status" value="1"/>
</dbReference>
<keyword evidence="6 8" id="KW-0408">Iron</keyword>
<dbReference type="AlphaFoldDB" id="A0AAJ0D821"/>
<evidence type="ECO:0000256" key="7">
    <source>
        <dbReference type="ARBA" id="ARBA00023033"/>
    </source>
</evidence>
<keyword evidence="7" id="KW-0503">Monooxygenase</keyword>
<dbReference type="PRINTS" id="PR00385">
    <property type="entry name" value="P450"/>
</dbReference>
<dbReference type="SUPFAM" id="SSF48264">
    <property type="entry name" value="Cytochrome P450"/>
    <property type="match status" value="1"/>
</dbReference>
<dbReference type="GO" id="GO:0004497">
    <property type="term" value="F:monooxygenase activity"/>
    <property type="evidence" value="ECO:0007669"/>
    <property type="project" value="UniProtKB-KW"/>
</dbReference>
<reference evidence="9" key="1">
    <citation type="submission" date="2023-04" db="EMBL/GenBank/DDBJ databases">
        <title>Black Yeasts Isolated from many extreme environments.</title>
        <authorList>
            <person name="Coleine C."/>
            <person name="Stajich J.E."/>
            <person name="Selbmann L."/>
        </authorList>
    </citation>
    <scope>NUCLEOTIDE SEQUENCE</scope>
    <source>
        <strain evidence="9">CCFEE 5312</strain>
    </source>
</reference>
<dbReference type="InterPro" id="IPR001128">
    <property type="entry name" value="Cyt_P450"/>
</dbReference>
<evidence type="ECO:0000313" key="10">
    <source>
        <dbReference type="Proteomes" id="UP001271007"/>
    </source>
</evidence>
<evidence type="ECO:0008006" key="11">
    <source>
        <dbReference type="Google" id="ProtNLM"/>
    </source>
</evidence>
<dbReference type="CDD" id="cd11051">
    <property type="entry name" value="CYP59-like"/>
    <property type="match status" value="1"/>
</dbReference>
<sequence>MDVWPFSEPILYVFDPALSQQVTQDHSYPKYRGLIPFMIHLAGPGDMVSSNGAHWKKWRTIFNPGFAASHLMTLVPLITDECQIFIRKLAGHAQTNEVFRLEEDATRLTVDIIGKVALDTELGTQNGENEMITAFREQTHLLPNGGPLTFLKMWSPSGIVKRWRNSRIMRSYIGGVLDQRFAKEAQVANGAPVERKQRKRAIVDLAMEGYKDQQEDGGQSKASPGINTEFKDAAIAQIRTFIFAGHDTTSSTICYAVYMLQKNPACLERIRKEHDDVLGPLDSTPQVIKNDPHVLNKLEYTLAVIRETLRLWPAASSTRTGEPGFTVRDPKTGEALPTDDYLIWVVHYAQHRDPDIWGESATSFQPERFLPENAGKLPEGAWRPFEKGPRNCIGQDLALLETKIILAMLLRRFSFRPAFDSLEELKDDGSHHSRDADWRRGKQDIDGEEAYQILLGAAKPREGMPVRVKELL</sequence>
<keyword evidence="5" id="KW-0560">Oxidoreductase</keyword>
<dbReference type="InterPro" id="IPR050121">
    <property type="entry name" value="Cytochrome_P450_monoxygenase"/>
</dbReference>
<dbReference type="PRINTS" id="PR00463">
    <property type="entry name" value="EP450I"/>
</dbReference>
<evidence type="ECO:0000256" key="4">
    <source>
        <dbReference type="ARBA" id="ARBA00022723"/>
    </source>
</evidence>
<dbReference type="EMBL" id="JAWDJX010000046">
    <property type="protein sequence ID" value="KAK3048684.1"/>
    <property type="molecule type" value="Genomic_DNA"/>
</dbReference>
<comment type="caution">
    <text evidence="9">The sequence shown here is derived from an EMBL/GenBank/DDBJ whole genome shotgun (WGS) entry which is preliminary data.</text>
</comment>
<gene>
    <name evidence="9" type="ORF">LTR09_009993</name>
</gene>
<evidence type="ECO:0000256" key="8">
    <source>
        <dbReference type="PIRSR" id="PIRSR602401-1"/>
    </source>
</evidence>
<dbReference type="InterPro" id="IPR036396">
    <property type="entry name" value="Cyt_P450_sf"/>
</dbReference>
<dbReference type="GO" id="GO:0020037">
    <property type="term" value="F:heme binding"/>
    <property type="evidence" value="ECO:0007669"/>
    <property type="project" value="InterPro"/>
</dbReference>
<keyword evidence="4 8" id="KW-0479">Metal-binding</keyword>
<comment type="pathway">
    <text evidence="2">Secondary metabolite biosynthesis.</text>
</comment>
<evidence type="ECO:0000256" key="3">
    <source>
        <dbReference type="ARBA" id="ARBA00022617"/>
    </source>
</evidence>
<dbReference type="Pfam" id="PF00067">
    <property type="entry name" value="p450"/>
    <property type="match status" value="1"/>
</dbReference>
<feature type="binding site" description="axial binding residue" evidence="8">
    <location>
        <position position="392"/>
    </location>
    <ligand>
        <name>heme</name>
        <dbReference type="ChEBI" id="CHEBI:30413"/>
    </ligand>
    <ligandPart>
        <name>Fe</name>
        <dbReference type="ChEBI" id="CHEBI:18248"/>
    </ligandPart>
</feature>
<dbReference type="InterPro" id="IPR002401">
    <property type="entry name" value="Cyt_P450_E_grp-I"/>
</dbReference>
<organism evidence="9 10">
    <name type="scientific">Extremus antarcticus</name>
    <dbReference type="NCBI Taxonomy" id="702011"/>
    <lineage>
        <taxon>Eukaryota</taxon>
        <taxon>Fungi</taxon>
        <taxon>Dikarya</taxon>
        <taxon>Ascomycota</taxon>
        <taxon>Pezizomycotina</taxon>
        <taxon>Dothideomycetes</taxon>
        <taxon>Dothideomycetidae</taxon>
        <taxon>Mycosphaerellales</taxon>
        <taxon>Extremaceae</taxon>
        <taxon>Extremus</taxon>
    </lineage>
</organism>
<keyword evidence="10" id="KW-1185">Reference proteome</keyword>
<name>A0AAJ0D821_9PEZI</name>